<evidence type="ECO:0000256" key="2">
    <source>
        <dbReference type="ARBA" id="ARBA00023125"/>
    </source>
</evidence>
<dbReference type="Pfam" id="PF17754">
    <property type="entry name" value="TetR_C_14"/>
    <property type="match status" value="1"/>
</dbReference>
<dbReference type="AlphaFoldDB" id="A0A1M6P3R3"/>
<evidence type="ECO:0000313" key="7">
    <source>
        <dbReference type="EMBL" id="SHK02617.1"/>
    </source>
</evidence>
<dbReference type="InterPro" id="IPR050109">
    <property type="entry name" value="HTH-type_TetR-like_transc_reg"/>
</dbReference>
<evidence type="ECO:0000313" key="8">
    <source>
        <dbReference type="Proteomes" id="UP000184363"/>
    </source>
</evidence>
<dbReference type="PRINTS" id="PR00455">
    <property type="entry name" value="HTHTETR"/>
</dbReference>
<organism evidence="7 8">
    <name type="scientific">Pseudonocardia thermophila</name>
    <dbReference type="NCBI Taxonomy" id="1848"/>
    <lineage>
        <taxon>Bacteria</taxon>
        <taxon>Bacillati</taxon>
        <taxon>Actinomycetota</taxon>
        <taxon>Actinomycetes</taxon>
        <taxon>Pseudonocardiales</taxon>
        <taxon>Pseudonocardiaceae</taxon>
        <taxon>Pseudonocardia</taxon>
    </lineage>
</organism>
<evidence type="ECO:0000256" key="5">
    <source>
        <dbReference type="SAM" id="MobiDB-lite"/>
    </source>
</evidence>
<feature type="domain" description="HTH tetR-type" evidence="6">
    <location>
        <begin position="132"/>
        <end position="192"/>
    </location>
</feature>
<gene>
    <name evidence="7" type="ORF">SAMN05443637_10233</name>
</gene>
<keyword evidence="1" id="KW-0805">Transcription regulation</keyword>
<dbReference type="EMBL" id="FRAP01000002">
    <property type="protein sequence ID" value="SHK02617.1"/>
    <property type="molecule type" value="Genomic_DNA"/>
</dbReference>
<feature type="compositionally biased region" description="Basic and acidic residues" evidence="5">
    <location>
        <begin position="88"/>
        <end position="100"/>
    </location>
</feature>
<dbReference type="InterPro" id="IPR009057">
    <property type="entry name" value="Homeodomain-like_sf"/>
</dbReference>
<dbReference type="InterPro" id="IPR001647">
    <property type="entry name" value="HTH_TetR"/>
</dbReference>
<dbReference type="InterPro" id="IPR041347">
    <property type="entry name" value="MftR_C"/>
</dbReference>
<feature type="region of interest" description="Disordered" evidence="5">
    <location>
        <begin position="62"/>
        <end position="132"/>
    </location>
</feature>
<reference evidence="7 8" key="1">
    <citation type="submission" date="2016-11" db="EMBL/GenBank/DDBJ databases">
        <authorList>
            <person name="Jaros S."/>
            <person name="Januszkiewicz K."/>
            <person name="Wedrychowicz H."/>
        </authorList>
    </citation>
    <scope>NUCLEOTIDE SEQUENCE [LARGE SCALE GENOMIC DNA]</scope>
    <source>
        <strain evidence="7 8">DSM 43832</strain>
    </source>
</reference>
<keyword evidence="2 4" id="KW-0238">DNA-binding</keyword>
<evidence type="ECO:0000259" key="6">
    <source>
        <dbReference type="PROSITE" id="PS50977"/>
    </source>
</evidence>
<sequence>MLVMAARPTTEPGTAPRRLVRLEAVLRSIRGVDPETICSELGVTPEELENWRDEFVRAGLSGFDAADPEPDPAEEPQAAPKSAPARTAPEKKPEPEKDRAGTSWREQAGRRAASRLRPADPNTGGLRERKKARTRALIREQAMRLFHEQGYAETTVNQIAEAAEVSPSTFFRYFNTKEDVVFADDAESRLPDTFEAIPPDVGPVRAVFRGLLDAMASTSDAESVRQQVLLCLSVPELRAVLFDNLTQLMNEIAELVAKRVGRDPGDFEVRTFAAAVQGVWYSVLFDWAEDPGIDLEEAMMKAADQLEHGLTL</sequence>
<dbReference type="SUPFAM" id="SSF46689">
    <property type="entry name" value="Homeodomain-like"/>
    <property type="match status" value="1"/>
</dbReference>
<dbReference type="PROSITE" id="PS50977">
    <property type="entry name" value="HTH_TETR_2"/>
    <property type="match status" value="1"/>
</dbReference>
<dbReference type="GO" id="GO:0003700">
    <property type="term" value="F:DNA-binding transcription factor activity"/>
    <property type="evidence" value="ECO:0007669"/>
    <property type="project" value="TreeGrafter"/>
</dbReference>
<dbReference type="STRING" id="1848.SAMN05443637_10233"/>
<dbReference type="Proteomes" id="UP000184363">
    <property type="component" value="Unassembled WGS sequence"/>
</dbReference>
<accession>A0A1M6P3R3</accession>
<dbReference type="PANTHER" id="PTHR30055">
    <property type="entry name" value="HTH-TYPE TRANSCRIPTIONAL REGULATOR RUTR"/>
    <property type="match status" value="1"/>
</dbReference>
<evidence type="ECO:0000256" key="4">
    <source>
        <dbReference type="PROSITE-ProRule" id="PRU00335"/>
    </source>
</evidence>
<dbReference type="Pfam" id="PF00440">
    <property type="entry name" value="TetR_N"/>
    <property type="match status" value="1"/>
</dbReference>
<evidence type="ECO:0000256" key="3">
    <source>
        <dbReference type="ARBA" id="ARBA00023163"/>
    </source>
</evidence>
<dbReference type="PANTHER" id="PTHR30055:SF238">
    <property type="entry name" value="MYCOFACTOCIN BIOSYNTHESIS TRANSCRIPTIONAL REGULATOR MFTR-RELATED"/>
    <property type="match status" value="1"/>
</dbReference>
<dbReference type="Gene3D" id="1.10.357.10">
    <property type="entry name" value="Tetracycline Repressor, domain 2"/>
    <property type="match status" value="1"/>
</dbReference>
<name>A0A1M6P3R3_PSETH</name>
<dbReference type="Gene3D" id="1.10.10.60">
    <property type="entry name" value="Homeodomain-like"/>
    <property type="match status" value="1"/>
</dbReference>
<feature type="DNA-binding region" description="H-T-H motif" evidence="4">
    <location>
        <begin position="155"/>
        <end position="174"/>
    </location>
</feature>
<keyword evidence="8" id="KW-1185">Reference proteome</keyword>
<dbReference type="GO" id="GO:0000976">
    <property type="term" value="F:transcription cis-regulatory region binding"/>
    <property type="evidence" value="ECO:0007669"/>
    <property type="project" value="TreeGrafter"/>
</dbReference>
<protein>
    <submittedName>
        <fullName evidence="7">Transcriptional regulator, TetR family</fullName>
    </submittedName>
</protein>
<keyword evidence="3" id="KW-0804">Transcription</keyword>
<proteinExistence type="predicted"/>
<evidence type="ECO:0000256" key="1">
    <source>
        <dbReference type="ARBA" id="ARBA00023015"/>
    </source>
</evidence>